<dbReference type="GO" id="GO:0005737">
    <property type="term" value="C:cytoplasm"/>
    <property type="evidence" value="ECO:0007669"/>
    <property type="project" value="UniProtKB-ARBA"/>
</dbReference>
<dbReference type="PROSITE" id="PS50126">
    <property type="entry name" value="S1"/>
    <property type="match status" value="1"/>
</dbReference>
<dbReference type="AlphaFoldDB" id="A0A0R2K3P7"/>
<evidence type="ECO:0000259" key="2">
    <source>
        <dbReference type="PROSITE" id="PS50126"/>
    </source>
</evidence>
<accession>A0A0R2K3P7</accession>
<dbReference type="InterPro" id="IPR050437">
    <property type="entry name" value="Ribos_protein_bS1-like"/>
</dbReference>
<name>A0A0R2K3P7_9LACO</name>
<feature type="domain" description="S1 motif" evidence="2">
    <location>
        <begin position="6"/>
        <end position="74"/>
    </location>
</feature>
<dbReference type="SUPFAM" id="SSF50249">
    <property type="entry name" value="Nucleic acid-binding proteins"/>
    <property type="match status" value="1"/>
</dbReference>
<dbReference type="FunFam" id="2.40.50.140:FF:000051">
    <property type="entry name" value="RNA-binding transcriptional accessory protein"/>
    <property type="match status" value="1"/>
</dbReference>
<proteinExistence type="predicted"/>
<dbReference type="EMBL" id="JQBT01000003">
    <property type="protein sequence ID" value="KRN80740.1"/>
    <property type="molecule type" value="Genomic_DNA"/>
</dbReference>
<gene>
    <name evidence="3" type="ORF">IV52_GL000804</name>
</gene>
<protein>
    <recommendedName>
        <fullName evidence="2">S1 motif domain-containing protein</fullName>
    </recommendedName>
</protein>
<evidence type="ECO:0000313" key="3">
    <source>
        <dbReference type="EMBL" id="KRN80740.1"/>
    </source>
</evidence>
<evidence type="ECO:0000256" key="1">
    <source>
        <dbReference type="SAM" id="MobiDB-lite"/>
    </source>
</evidence>
<feature type="compositionally biased region" description="Basic and acidic residues" evidence="1">
    <location>
        <begin position="75"/>
        <end position="101"/>
    </location>
</feature>
<dbReference type="Pfam" id="PF00575">
    <property type="entry name" value="S1"/>
    <property type="match status" value="1"/>
</dbReference>
<organism evidence="3 4">
    <name type="scientific">Fructilactobacillus lindneri DSM 20690 = JCM 11027</name>
    <dbReference type="NCBI Taxonomy" id="1122148"/>
    <lineage>
        <taxon>Bacteria</taxon>
        <taxon>Bacillati</taxon>
        <taxon>Bacillota</taxon>
        <taxon>Bacilli</taxon>
        <taxon>Lactobacillales</taxon>
        <taxon>Lactobacillaceae</taxon>
        <taxon>Fructilactobacillus</taxon>
    </lineage>
</organism>
<dbReference type="SMART" id="SM00316">
    <property type="entry name" value="S1"/>
    <property type="match status" value="1"/>
</dbReference>
<dbReference type="OrthoDB" id="9810507at2"/>
<comment type="caution">
    <text evidence="3">The sequence shown here is derived from an EMBL/GenBank/DDBJ whole genome shotgun (WGS) entry which is preliminary data.</text>
</comment>
<dbReference type="InterPro" id="IPR012340">
    <property type="entry name" value="NA-bd_OB-fold"/>
</dbReference>
<dbReference type="GO" id="GO:0003735">
    <property type="term" value="F:structural constituent of ribosome"/>
    <property type="evidence" value="ECO:0007669"/>
    <property type="project" value="TreeGrafter"/>
</dbReference>
<dbReference type="GO" id="GO:0006412">
    <property type="term" value="P:translation"/>
    <property type="evidence" value="ECO:0007669"/>
    <property type="project" value="TreeGrafter"/>
</dbReference>
<dbReference type="RefSeq" id="WP_054646714.1">
    <property type="nucleotide sequence ID" value="NZ_FUXS01000007.1"/>
</dbReference>
<dbReference type="InterPro" id="IPR003029">
    <property type="entry name" value="S1_domain"/>
</dbReference>
<evidence type="ECO:0000313" key="4">
    <source>
        <dbReference type="Proteomes" id="UP000051565"/>
    </source>
</evidence>
<dbReference type="PATRIC" id="fig|1122148.6.peg.827"/>
<feature type="compositionally biased region" description="Basic and acidic residues" evidence="1">
    <location>
        <begin position="113"/>
        <end position="124"/>
    </location>
</feature>
<sequence>MALEVGEIVTGKVSGITGFGAFVDLGNHQTGLVHISEVSDGFVKDVHDILTVGDEVKVKVTKVGDDGKIGLSIRKATDNHEASKPKQDHHTARDNHSDHPSRHSQKNFGSHNNHRENKEEKFDDLLSNFLKESESRMSVIKKNTEGKRGGRGGRRS</sequence>
<dbReference type="PANTHER" id="PTHR10724">
    <property type="entry name" value="30S RIBOSOMAL PROTEIN S1"/>
    <property type="match status" value="1"/>
</dbReference>
<feature type="region of interest" description="Disordered" evidence="1">
    <location>
        <begin position="69"/>
        <end position="156"/>
    </location>
</feature>
<dbReference type="PANTHER" id="PTHR10724:SF10">
    <property type="entry name" value="S1 RNA-BINDING DOMAIN-CONTAINING PROTEIN 1"/>
    <property type="match status" value="1"/>
</dbReference>
<dbReference type="NCBIfam" id="NF006363">
    <property type="entry name" value="PRK08582.1"/>
    <property type="match status" value="1"/>
</dbReference>
<dbReference type="STRING" id="53444.AYR59_00265"/>
<reference evidence="3 4" key="1">
    <citation type="journal article" date="2015" name="Genome Announc.">
        <title>Expanding the biotechnology potential of lactobacilli through comparative genomics of 213 strains and associated genera.</title>
        <authorList>
            <person name="Sun Z."/>
            <person name="Harris H.M."/>
            <person name="McCann A."/>
            <person name="Guo C."/>
            <person name="Argimon S."/>
            <person name="Zhang W."/>
            <person name="Yang X."/>
            <person name="Jeffery I.B."/>
            <person name="Cooney J.C."/>
            <person name="Kagawa T.F."/>
            <person name="Liu W."/>
            <person name="Song Y."/>
            <person name="Salvetti E."/>
            <person name="Wrobel A."/>
            <person name="Rasinkangas P."/>
            <person name="Parkhill J."/>
            <person name="Rea M.C."/>
            <person name="O'Sullivan O."/>
            <person name="Ritari J."/>
            <person name="Douillard F.P."/>
            <person name="Paul Ross R."/>
            <person name="Yang R."/>
            <person name="Briner A.E."/>
            <person name="Felis G.E."/>
            <person name="de Vos W.M."/>
            <person name="Barrangou R."/>
            <person name="Klaenhammer T.R."/>
            <person name="Caufield P.W."/>
            <person name="Cui Y."/>
            <person name="Zhang H."/>
            <person name="O'Toole P.W."/>
        </authorList>
    </citation>
    <scope>NUCLEOTIDE SEQUENCE [LARGE SCALE GENOMIC DNA]</scope>
    <source>
        <strain evidence="3 4">DSM 20690</strain>
    </source>
</reference>
<dbReference type="Proteomes" id="UP000051565">
    <property type="component" value="Unassembled WGS sequence"/>
</dbReference>
<dbReference type="GO" id="GO:0003729">
    <property type="term" value="F:mRNA binding"/>
    <property type="evidence" value="ECO:0007669"/>
    <property type="project" value="TreeGrafter"/>
</dbReference>
<dbReference type="Gene3D" id="2.40.50.140">
    <property type="entry name" value="Nucleic acid-binding proteins"/>
    <property type="match status" value="1"/>
</dbReference>
<keyword evidence="4" id="KW-1185">Reference proteome</keyword>